<dbReference type="GO" id="GO:0000981">
    <property type="term" value="F:DNA-binding transcription factor activity, RNA polymerase II-specific"/>
    <property type="evidence" value="ECO:0007669"/>
    <property type="project" value="TreeGrafter"/>
</dbReference>
<name>A0A7S2ITY3_9EUKA</name>
<feature type="region of interest" description="Disordered" evidence="1">
    <location>
        <begin position="28"/>
        <end position="53"/>
    </location>
</feature>
<feature type="compositionally biased region" description="Low complexity" evidence="1">
    <location>
        <begin position="486"/>
        <end position="504"/>
    </location>
</feature>
<feature type="compositionally biased region" description="Low complexity" evidence="1">
    <location>
        <begin position="153"/>
        <end position="181"/>
    </location>
</feature>
<dbReference type="Pfam" id="PF00249">
    <property type="entry name" value="Myb_DNA-binding"/>
    <property type="match status" value="2"/>
</dbReference>
<dbReference type="PANTHER" id="PTHR45614">
    <property type="entry name" value="MYB PROTEIN-RELATED"/>
    <property type="match status" value="1"/>
</dbReference>
<feature type="domain" description="Myb-like" evidence="2">
    <location>
        <begin position="111"/>
        <end position="156"/>
    </location>
</feature>
<evidence type="ECO:0000259" key="2">
    <source>
        <dbReference type="PROSITE" id="PS50090"/>
    </source>
</evidence>
<dbReference type="PROSITE" id="PS50090">
    <property type="entry name" value="MYB_LIKE"/>
    <property type="match status" value="2"/>
</dbReference>
<feature type="compositionally biased region" description="Low complexity" evidence="1">
    <location>
        <begin position="193"/>
        <end position="204"/>
    </location>
</feature>
<dbReference type="PANTHER" id="PTHR45614:SF25">
    <property type="entry name" value="MYB PROTEIN"/>
    <property type="match status" value="1"/>
</dbReference>
<feature type="compositionally biased region" description="Basic and acidic residues" evidence="1">
    <location>
        <begin position="304"/>
        <end position="315"/>
    </location>
</feature>
<sequence>MADGDSLDSLEAGPAALLLGLSSSVRADAQPEVQPAVSEPPPSPVRQSEAAHLAEAPNCTPAVVAAALMSASTVSETDNGTTTAAAVAAAASASLSDPTKNRRLQVSALPRKEWSAREDALIRSGVEQMGCRWRVIAAQLPGRSDDAVRNRWSRLQDSQRGGSSQSRRASTSSQEGESSEAVSRERASGGSGSSSRAAVTTDDVGAGGDDARNSSDGGCVDSSAIEHAATKSVGINVEGRDSAIDSGRGNACGSSGGAGGIAARSPHHKPKGSGSKAGGRRHESGGGGGDGSSSGGGAGGAGPPEKKERTSWTRAEDDVIIQGVADLGHKWYEIARRLPGRTDHAIRNRWSRLQSIIGMQSMSAESSAQPSPQIVATLGGAAESANASPYVAPLHVPLPPPAQPLPHQSGLLATQQHQAFGSSVLSGFSPSQVPALKHEAVVSHSSLSTAALASKVGDGASGGSDASDAELTSGTAELLLLQSGGAPSCQPSCQPSPQSSAAPRPSEECPDIPAGPSAHSPGLDLLLLTKRPRV</sequence>
<gene>
    <name evidence="4" type="ORF">CBRE1094_LOCUS37015</name>
</gene>
<protein>
    <submittedName>
        <fullName evidence="4">Uncharacterized protein</fullName>
    </submittedName>
</protein>
<feature type="domain" description="HTH myb-type" evidence="3">
    <location>
        <begin position="114"/>
        <end position="160"/>
    </location>
</feature>
<dbReference type="GO" id="GO:0005634">
    <property type="term" value="C:nucleus"/>
    <property type="evidence" value="ECO:0007669"/>
    <property type="project" value="TreeGrafter"/>
</dbReference>
<evidence type="ECO:0000313" key="4">
    <source>
        <dbReference type="EMBL" id="CAD9528262.1"/>
    </source>
</evidence>
<reference evidence="4" key="1">
    <citation type="submission" date="2021-01" db="EMBL/GenBank/DDBJ databases">
        <authorList>
            <person name="Corre E."/>
            <person name="Pelletier E."/>
            <person name="Niang G."/>
            <person name="Scheremetjew M."/>
            <person name="Finn R."/>
            <person name="Kale V."/>
            <person name="Holt S."/>
            <person name="Cochrane G."/>
            <person name="Meng A."/>
            <person name="Brown T."/>
            <person name="Cohen L."/>
        </authorList>
    </citation>
    <scope>NUCLEOTIDE SEQUENCE</scope>
    <source>
        <strain evidence="4">UTEX LB 985</strain>
    </source>
</reference>
<feature type="region of interest" description="Disordered" evidence="1">
    <location>
        <begin position="483"/>
        <end position="534"/>
    </location>
</feature>
<dbReference type="EMBL" id="HBGU01067900">
    <property type="protein sequence ID" value="CAD9528262.1"/>
    <property type="molecule type" value="Transcribed_RNA"/>
</dbReference>
<dbReference type="Gene3D" id="1.10.10.60">
    <property type="entry name" value="Homeodomain-like"/>
    <property type="match status" value="2"/>
</dbReference>
<feature type="domain" description="HTH myb-type" evidence="3">
    <location>
        <begin position="309"/>
        <end position="358"/>
    </location>
</feature>
<dbReference type="InterPro" id="IPR009057">
    <property type="entry name" value="Homeodomain-like_sf"/>
</dbReference>
<dbReference type="SMART" id="SM00717">
    <property type="entry name" value="SANT"/>
    <property type="match status" value="2"/>
</dbReference>
<accession>A0A7S2ITY3</accession>
<feature type="domain" description="Myb-like" evidence="2">
    <location>
        <begin position="304"/>
        <end position="354"/>
    </location>
</feature>
<dbReference type="PROSITE" id="PS51294">
    <property type="entry name" value="HTH_MYB"/>
    <property type="match status" value="2"/>
</dbReference>
<proteinExistence type="predicted"/>
<dbReference type="InterPro" id="IPR017930">
    <property type="entry name" value="Myb_dom"/>
</dbReference>
<evidence type="ECO:0000259" key="3">
    <source>
        <dbReference type="PROSITE" id="PS51294"/>
    </source>
</evidence>
<dbReference type="AlphaFoldDB" id="A0A7S2ITY3"/>
<dbReference type="InterPro" id="IPR001005">
    <property type="entry name" value="SANT/Myb"/>
</dbReference>
<dbReference type="CDD" id="cd00167">
    <property type="entry name" value="SANT"/>
    <property type="match status" value="2"/>
</dbReference>
<dbReference type="InterPro" id="IPR050560">
    <property type="entry name" value="MYB_TF"/>
</dbReference>
<organism evidence="4">
    <name type="scientific">Haptolina brevifila</name>
    <dbReference type="NCBI Taxonomy" id="156173"/>
    <lineage>
        <taxon>Eukaryota</taxon>
        <taxon>Haptista</taxon>
        <taxon>Haptophyta</taxon>
        <taxon>Prymnesiophyceae</taxon>
        <taxon>Prymnesiales</taxon>
        <taxon>Prymnesiaceae</taxon>
        <taxon>Haptolina</taxon>
    </lineage>
</organism>
<evidence type="ECO:0000256" key="1">
    <source>
        <dbReference type="SAM" id="MobiDB-lite"/>
    </source>
</evidence>
<dbReference type="SUPFAM" id="SSF46689">
    <property type="entry name" value="Homeodomain-like"/>
    <property type="match status" value="1"/>
</dbReference>
<feature type="compositionally biased region" description="Gly residues" evidence="1">
    <location>
        <begin position="285"/>
        <end position="302"/>
    </location>
</feature>
<dbReference type="GO" id="GO:0000978">
    <property type="term" value="F:RNA polymerase II cis-regulatory region sequence-specific DNA binding"/>
    <property type="evidence" value="ECO:0007669"/>
    <property type="project" value="TreeGrafter"/>
</dbReference>
<feature type="region of interest" description="Disordered" evidence="1">
    <location>
        <begin position="138"/>
        <end position="315"/>
    </location>
</feature>